<protein>
    <recommendedName>
        <fullName evidence="5">Group XIIA secretory phospholipase A2-like</fullName>
    </recommendedName>
</protein>
<keyword evidence="2" id="KW-0732">Signal</keyword>
<evidence type="ECO:0000313" key="3">
    <source>
        <dbReference type="EMBL" id="KAH9421734.1"/>
    </source>
</evidence>
<reference evidence="3 4" key="1">
    <citation type="journal article" date="2018" name="J. Allergy Clin. Immunol.">
        <title>High-quality assembly of Dermatophagoides pteronyssinus genome and transcriptome reveals a wide range of novel allergens.</title>
        <authorList>
            <person name="Liu X.Y."/>
            <person name="Yang K.Y."/>
            <person name="Wang M.Q."/>
            <person name="Kwok J.S."/>
            <person name="Zeng X."/>
            <person name="Yang Z."/>
            <person name="Xiao X.J."/>
            <person name="Lau C.P."/>
            <person name="Li Y."/>
            <person name="Huang Z.M."/>
            <person name="Ba J.G."/>
            <person name="Yim A.K."/>
            <person name="Ouyang C.Y."/>
            <person name="Ngai S.M."/>
            <person name="Chan T.F."/>
            <person name="Leung E.L."/>
            <person name="Liu L."/>
            <person name="Liu Z.G."/>
            <person name="Tsui S.K."/>
        </authorList>
    </citation>
    <scope>NUCLEOTIDE SEQUENCE [LARGE SCALE GENOMIC DNA]</scope>
    <source>
        <strain evidence="3">Derp</strain>
    </source>
</reference>
<gene>
    <name evidence="3" type="ORF">DERP_002021</name>
</gene>
<reference evidence="3 4" key="2">
    <citation type="journal article" date="2022" name="Mol. Biol. Evol.">
        <title>Comparative Genomics Reveals Insights into the Divergent Evolution of Astigmatic Mites and Household Pest Adaptations.</title>
        <authorList>
            <person name="Xiong Q."/>
            <person name="Wan A.T."/>
            <person name="Liu X."/>
            <person name="Fung C.S."/>
            <person name="Xiao X."/>
            <person name="Malainual N."/>
            <person name="Hou J."/>
            <person name="Wang L."/>
            <person name="Wang M."/>
            <person name="Yang K.Y."/>
            <person name="Cui Y."/>
            <person name="Leung E.L."/>
            <person name="Nong W."/>
            <person name="Shin S.K."/>
            <person name="Au S.W."/>
            <person name="Jeong K.Y."/>
            <person name="Chew F.T."/>
            <person name="Hui J.H."/>
            <person name="Leung T.F."/>
            <person name="Tungtrongchitr A."/>
            <person name="Zhong N."/>
            <person name="Liu Z."/>
            <person name="Tsui S.K."/>
        </authorList>
    </citation>
    <scope>NUCLEOTIDE SEQUENCE [LARGE SCALE GENOMIC DNA]</scope>
    <source>
        <strain evidence="3">Derp</strain>
    </source>
</reference>
<evidence type="ECO:0000313" key="4">
    <source>
        <dbReference type="Proteomes" id="UP000887458"/>
    </source>
</evidence>
<dbReference type="EMBL" id="NJHN03000037">
    <property type="protein sequence ID" value="KAH9421734.1"/>
    <property type="molecule type" value="Genomic_DNA"/>
</dbReference>
<dbReference type="Proteomes" id="UP000887458">
    <property type="component" value="Unassembled WGS sequence"/>
</dbReference>
<evidence type="ECO:0000256" key="1">
    <source>
        <dbReference type="SAM" id="Phobius"/>
    </source>
</evidence>
<sequence length="309" mass="35623">MERSSFFIITLLSLNQIILGEAFLEGFAHSISNMNEQLSKFMEGLQESVDSWADKVLDNAKTEECFFICPKGLDPMHRPNYTYTPVGCITFGMQVKAEDLPSKTMKTCCDQQQLCYHRCNSTKIECDNRFQQCLHDQCIEISHDSKQVLVCETATKLLLMGILSFGCKTFKDAQREACICPPMEKSINKIKVIDDTVFYIFSLIMAITDYNHYDPIPRFDYSSPFTYKRTRDIDDDNDNDDYSDPVPDSLFQRSIYMLIIIVTVLFLIITFPIAAFFCIRRIPSLQRCLICRLGRRLPLKGPGFIIQFD</sequence>
<keyword evidence="4" id="KW-1185">Reference proteome</keyword>
<comment type="caution">
    <text evidence="3">The sequence shown here is derived from an EMBL/GenBank/DDBJ whole genome shotgun (WGS) entry which is preliminary data.</text>
</comment>
<dbReference type="PANTHER" id="PTHR12824:SF8">
    <property type="entry name" value="GXIVSPLA2, ISOFORM A"/>
    <property type="match status" value="1"/>
</dbReference>
<name>A0ABQ8JGK5_DERPT</name>
<dbReference type="PANTHER" id="PTHR12824">
    <property type="entry name" value="GROUP XII SECRETORY PHOSPHOLIPASE A2 FAMILY MEMBER"/>
    <property type="match status" value="1"/>
</dbReference>
<keyword evidence="1" id="KW-0812">Transmembrane</keyword>
<dbReference type="InterPro" id="IPR036444">
    <property type="entry name" value="PLipase_A2_dom_sf"/>
</dbReference>
<accession>A0ABQ8JGK5</accession>
<feature type="signal peptide" evidence="2">
    <location>
        <begin position="1"/>
        <end position="20"/>
    </location>
</feature>
<evidence type="ECO:0000256" key="2">
    <source>
        <dbReference type="SAM" id="SignalP"/>
    </source>
</evidence>
<proteinExistence type="predicted"/>
<evidence type="ECO:0008006" key="5">
    <source>
        <dbReference type="Google" id="ProtNLM"/>
    </source>
</evidence>
<feature type="transmembrane region" description="Helical" evidence="1">
    <location>
        <begin position="255"/>
        <end position="279"/>
    </location>
</feature>
<dbReference type="InterPro" id="IPR010711">
    <property type="entry name" value="PLA2G12"/>
</dbReference>
<keyword evidence="1" id="KW-0472">Membrane</keyword>
<keyword evidence="1" id="KW-1133">Transmembrane helix</keyword>
<dbReference type="Pfam" id="PF06951">
    <property type="entry name" value="PLA2G12"/>
    <property type="match status" value="1"/>
</dbReference>
<organism evidence="3 4">
    <name type="scientific">Dermatophagoides pteronyssinus</name>
    <name type="common">European house dust mite</name>
    <dbReference type="NCBI Taxonomy" id="6956"/>
    <lineage>
        <taxon>Eukaryota</taxon>
        <taxon>Metazoa</taxon>
        <taxon>Ecdysozoa</taxon>
        <taxon>Arthropoda</taxon>
        <taxon>Chelicerata</taxon>
        <taxon>Arachnida</taxon>
        <taxon>Acari</taxon>
        <taxon>Acariformes</taxon>
        <taxon>Sarcoptiformes</taxon>
        <taxon>Astigmata</taxon>
        <taxon>Psoroptidia</taxon>
        <taxon>Analgoidea</taxon>
        <taxon>Pyroglyphidae</taxon>
        <taxon>Dermatophagoidinae</taxon>
        <taxon>Dermatophagoides</taxon>
    </lineage>
</organism>
<dbReference type="SUPFAM" id="SSF48619">
    <property type="entry name" value="Phospholipase A2, PLA2"/>
    <property type="match status" value="1"/>
</dbReference>
<feature type="chain" id="PRO_5046418633" description="Group XIIA secretory phospholipase A2-like" evidence="2">
    <location>
        <begin position="21"/>
        <end position="309"/>
    </location>
</feature>